<comment type="caution">
    <text evidence="3">The sequence shown here is derived from an EMBL/GenBank/DDBJ whole genome shotgun (WGS) entry which is preliminary data.</text>
</comment>
<evidence type="ECO:0000313" key="4">
    <source>
        <dbReference type="Proteomes" id="UP001629462"/>
    </source>
</evidence>
<dbReference type="RefSeq" id="WP_250484811.1">
    <property type="nucleotide sequence ID" value="NZ_JAQQDB010000038.1"/>
</dbReference>
<dbReference type="InterPro" id="IPR013154">
    <property type="entry name" value="ADH-like_N"/>
</dbReference>
<dbReference type="Proteomes" id="UP001629462">
    <property type="component" value="Unassembled WGS sequence"/>
</dbReference>
<dbReference type="InterPro" id="IPR036291">
    <property type="entry name" value="NAD(P)-bd_dom_sf"/>
</dbReference>
<dbReference type="InterPro" id="IPR052100">
    <property type="entry name" value="SV-ATPase_mito-regulator"/>
</dbReference>
<keyword evidence="1" id="KW-0560">Oxidoreductase</keyword>
<dbReference type="Pfam" id="PF08240">
    <property type="entry name" value="ADH_N"/>
    <property type="match status" value="1"/>
</dbReference>
<dbReference type="Pfam" id="PF13602">
    <property type="entry name" value="ADH_zinc_N_2"/>
    <property type="match status" value="1"/>
</dbReference>
<proteinExistence type="predicted"/>
<dbReference type="SUPFAM" id="SSF51735">
    <property type="entry name" value="NAD(P)-binding Rossmann-fold domains"/>
    <property type="match status" value="1"/>
</dbReference>
<keyword evidence="4" id="KW-1185">Reference proteome</keyword>
<evidence type="ECO:0000259" key="2">
    <source>
        <dbReference type="SMART" id="SM00829"/>
    </source>
</evidence>
<reference evidence="3 4" key="1">
    <citation type="journal article" date="2024" name="Chem. Sci.">
        <title>Discovery of megapolipeptins by genome mining of a Burkholderiales bacteria collection.</title>
        <authorList>
            <person name="Paulo B.S."/>
            <person name="Recchia M.J.J."/>
            <person name="Lee S."/>
            <person name="Fergusson C.H."/>
            <person name="Romanowski S.B."/>
            <person name="Hernandez A."/>
            <person name="Krull N."/>
            <person name="Liu D.Y."/>
            <person name="Cavanagh H."/>
            <person name="Bos A."/>
            <person name="Gray C.A."/>
            <person name="Murphy B.T."/>
            <person name="Linington R.G."/>
            <person name="Eustaquio A.S."/>
        </authorList>
    </citation>
    <scope>NUCLEOTIDE SEQUENCE [LARGE SCALE GENOMIC DNA]</scope>
    <source>
        <strain evidence="3 4">RL17-374-BIF-D</strain>
    </source>
</reference>
<dbReference type="InterPro" id="IPR020843">
    <property type="entry name" value="ER"/>
</dbReference>
<gene>
    <name evidence="3" type="ORF">PQR08_30245</name>
</gene>
<dbReference type="InterPro" id="IPR011032">
    <property type="entry name" value="GroES-like_sf"/>
</dbReference>
<dbReference type="EMBL" id="JAQQDB010000038">
    <property type="protein sequence ID" value="MFM0521713.1"/>
    <property type="molecule type" value="Genomic_DNA"/>
</dbReference>
<dbReference type="SMART" id="SM00829">
    <property type="entry name" value="PKS_ER"/>
    <property type="match status" value="1"/>
</dbReference>
<feature type="domain" description="Enoyl reductase (ER)" evidence="2">
    <location>
        <begin position="10"/>
        <end position="336"/>
    </location>
</feature>
<protein>
    <submittedName>
        <fullName evidence="3">Zinc-binding dehydrogenase</fullName>
    </submittedName>
</protein>
<name>A0ABW9CV02_9BURK</name>
<sequence length="341" mass="36685">MKQMWITGHGGPERLEMREAKDPVAKAGEVRVRVEACGINFADILARRGLYPDSPRPPMVVGYEISGTVDQTGSGVDEQWLGRDVFALVRFGGYADTVTVPASHVFAKPAALDHAHAVALPVQYLTAWQLLVVMGALTPGDSVLIHNAGGGVGLAAIDIARHLGAAIYGTASPGKHAFLLERGLHHAIDYTRGDWKAELMRLTSGAGVELIIDPLGGAHCAKSYSALRPTGRLGIFGISSAAASQLPGLLRLIALAAATRCFHPLGLMSQNRGVFGVNLGHLWDEFPKLQIWMKSLLDGVDEGWIRPHVDRTFPFQDAGNAHAWLEDRRNVGKVVLKVTHV</sequence>
<evidence type="ECO:0000313" key="3">
    <source>
        <dbReference type="EMBL" id="MFM0521713.1"/>
    </source>
</evidence>
<dbReference type="SUPFAM" id="SSF50129">
    <property type="entry name" value="GroES-like"/>
    <property type="match status" value="1"/>
</dbReference>
<dbReference type="Gene3D" id="3.40.50.720">
    <property type="entry name" value="NAD(P)-binding Rossmann-like Domain"/>
    <property type="match status" value="1"/>
</dbReference>
<accession>A0ABW9CV02</accession>
<dbReference type="Gene3D" id="3.90.180.10">
    <property type="entry name" value="Medium-chain alcohol dehydrogenases, catalytic domain"/>
    <property type="match status" value="1"/>
</dbReference>
<dbReference type="PANTHER" id="PTHR44054:SF1">
    <property type="entry name" value="SYNAPTIC VESICLE MEMBRANE PROTEIN VAT-1 HOMOLOG"/>
    <property type="match status" value="1"/>
</dbReference>
<organism evidence="3 4">
    <name type="scientific">Caballeronia jiangsuensis</name>
    <dbReference type="NCBI Taxonomy" id="1458357"/>
    <lineage>
        <taxon>Bacteria</taxon>
        <taxon>Pseudomonadati</taxon>
        <taxon>Pseudomonadota</taxon>
        <taxon>Betaproteobacteria</taxon>
        <taxon>Burkholderiales</taxon>
        <taxon>Burkholderiaceae</taxon>
        <taxon>Caballeronia</taxon>
    </lineage>
</organism>
<evidence type="ECO:0000256" key="1">
    <source>
        <dbReference type="ARBA" id="ARBA00023002"/>
    </source>
</evidence>
<dbReference type="PANTHER" id="PTHR44054">
    <property type="entry name" value="SYNAPTIC VESICLE MEMBRANE PROTEIN VAT-1 HOMOLOG-LIKE"/>
    <property type="match status" value="1"/>
</dbReference>